<dbReference type="Proteomes" id="UP000009309">
    <property type="component" value="Unassembled WGS sequence"/>
</dbReference>
<evidence type="ECO:0000313" key="7">
    <source>
        <dbReference type="Proteomes" id="UP000009309"/>
    </source>
</evidence>
<dbReference type="SUPFAM" id="SSF160996">
    <property type="entry name" value="HI0933 insert domain-like"/>
    <property type="match status" value="1"/>
</dbReference>
<dbReference type="SUPFAM" id="SSF51905">
    <property type="entry name" value="FAD/NAD(P)-binding domain"/>
    <property type="match status" value="1"/>
</dbReference>
<keyword evidence="3" id="KW-0274">FAD</keyword>
<evidence type="ECO:0000256" key="3">
    <source>
        <dbReference type="ARBA" id="ARBA00022827"/>
    </source>
</evidence>
<reference evidence="6 7" key="1">
    <citation type="journal article" date="2012" name="J. Bacteriol.">
        <title>Genome Sequence of the Filamentous Bacterium Fibrisoma limi BUZ 3T.</title>
        <authorList>
            <person name="Filippini M."/>
            <person name="Qi W."/>
            <person name="Jaenicke S."/>
            <person name="Goesmann A."/>
            <person name="Smits T.H."/>
            <person name="Bagheri H.C."/>
        </authorList>
    </citation>
    <scope>NUCLEOTIDE SEQUENCE [LARGE SCALE GENOMIC DNA]</scope>
    <source>
        <strain evidence="7">BUZ 3T</strain>
    </source>
</reference>
<feature type="domain" description="RsdA/BaiN/AoA(So)-like Rossmann fold-like" evidence="4">
    <location>
        <begin position="64"/>
        <end position="462"/>
    </location>
</feature>
<dbReference type="InterPro" id="IPR057661">
    <property type="entry name" value="RsdA/BaiN/AoA(So)_Rossmann"/>
</dbReference>
<evidence type="ECO:0000259" key="5">
    <source>
        <dbReference type="Pfam" id="PF22780"/>
    </source>
</evidence>
<dbReference type="PRINTS" id="PR00368">
    <property type="entry name" value="FADPNR"/>
</dbReference>
<proteinExistence type="predicted"/>
<dbReference type="PRINTS" id="PR00411">
    <property type="entry name" value="PNDRDTASEI"/>
</dbReference>
<dbReference type="AlphaFoldDB" id="I2GEP5"/>
<feature type="domain" description="RsdA/BaiN/AoA(So)-like insert" evidence="5">
    <location>
        <begin position="248"/>
        <end position="409"/>
    </location>
</feature>
<organism evidence="6 7">
    <name type="scientific">Fibrisoma limi BUZ 3</name>
    <dbReference type="NCBI Taxonomy" id="1185876"/>
    <lineage>
        <taxon>Bacteria</taxon>
        <taxon>Pseudomonadati</taxon>
        <taxon>Bacteroidota</taxon>
        <taxon>Cytophagia</taxon>
        <taxon>Cytophagales</taxon>
        <taxon>Spirosomataceae</taxon>
        <taxon>Fibrisoma</taxon>
    </lineage>
</organism>
<dbReference type="eggNOG" id="COG2081">
    <property type="taxonomic scope" value="Bacteria"/>
</dbReference>
<dbReference type="PANTHER" id="PTHR42887">
    <property type="entry name" value="OS12G0638800 PROTEIN"/>
    <property type="match status" value="1"/>
</dbReference>
<dbReference type="Gene3D" id="2.40.30.10">
    <property type="entry name" value="Translation factors"/>
    <property type="match status" value="1"/>
</dbReference>
<accession>I2GEP5</accession>
<comment type="cofactor">
    <cofactor evidence="1">
        <name>FAD</name>
        <dbReference type="ChEBI" id="CHEBI:57692"/>
    </cofactor>
</comment>
<gene>
    <name evidence="6" type="ORF">BN8_01367</name>
</gene>
<dbReference type="InterPro" id="IPR036188">
    <property type="entry name" value="FAD/NAD-bd_sf"/>
</dbReference>
<evidence type="ECO:0000313" key="6">
    <source>
        <dbReference type="EMBL" id="CCH52370.1"/>
    </source>
</evidence>
<evidence type="ECO:0000256" key="2">
    <source>
        <dbReference type="ARBA" id="ARBA00022630"/>
    </source>
</evidence>
<dbReference type="InterPro" id="IPR055178">
    <property type="entry name" value="RsdA/BaiN/AoA(So)-like_dom"/>
</dbReference>
<evidence type="ECO:0000256" key="1">
    <source>
        <dbReference type="ARBA" id="ARBA00001974"/>
    </source>
</evidence>
<name>I2GEP5_9BACT</name>
<comment type="caution">
    <text evidence="6">The sequence shown here is derived from an EMBL/GenBank/DDBJ whole genome shotgun (WGS) entry which is preliminary data.</text>
</comment>
<dbReference type="PANTHER" id="PTHR42887:SF2">
    <property type="entry name" value="OS12G0638800 PROTEIN"/>
    <property type="match status" value="1"/>
</dbReference>
<keyword evidence="2" id="KW-0285">Flavoprotein</keyword>
<dbReference type="NCBIfam" id="TIGR00275">
    <property type="entry name" value="aminoacetone oxidase family FAD-binding enzyme"/>
    <property type="match status" value="1"/>
</dbReference>
<dbReference type="Pfam" id="PF03486">
    <property type="entry name" value="HI0933_like"/>
    <property type="match status" value="1"/>
</dbReference>
<dbReference type="Gene3D" id="3.50.50.60">
    <property type="entry name" value="FAD/NAD(P)-binding domain"/>
    <property type="match status" value="1"/>
</dbReference>
<evidence type="ECO:0000259" key="4">
    <source>
        <dbReference type="Pfam" id="PF03486"/>
    </source>
</evidence>
<dbReference type="Pfam" id="PF22780">
    <property type="entry name" value="HI0933_like_1st"/>
    <property type="match status" value="1"/>
</dbReference>
<keyword evidence="7" id="KW-1185">Reference proteome</keyword>
<sequence>MNSNTSVLPRSRKPRRYELYFMDMTAKVRNGSLVYFLRCVAVYAAPNYELRTMNHCSDCMSSLNITVIGGGAAGFFGAITAAETFPEATVTILEKNRTVLNKVRISGGGRCNVTHACFDNRNLVKHYPRGERWLRPLLNQFDAAATVRWFETKGVPLKTEADGRMFPTTNSSETIIDCLLHTARRLGIQVRTSCGVTSLHHNGSQWELRLTGDETLLTDRVLVATGGYPQLPSYGWLPEQSEPLQSPVPSLFTLNVPDSPLLSLAGVSVPQARVQVAGTKQQQQGPLLITHWGFSGPAVLKLSAWAARDLAAVDYRFTLRVHWIPTLNETQVRDELQAFRQQNGKKQVSSQNPFGLPNRLWQALVAETGIAETQRWADLPAKLQNRLTEQLTNSTFNVVGKSTFKDEFVTCGGIALGSLNPDTLESRQHKGLFFAGEVLDVDGITGGFNFQNAWTTGYVAGKSIGR</sequence>
<dbReference type="EMBL" id="CAIT01000005">
    <property type="protein sequence ID" value="CCH52370.1"/>
    <property type="molecule type" value="Genomic_DNA"/>
</dbReference>
<dbReference type="Gene3D" id="1.10.8.260">
    <property type="entry name" value="HI0933 insert domain-like"/>
    <property type="match status" value="1"/>
</dbReference>
<protein>
    <submittedName>
        <fullName evidence="6">HI0933 family protein</fullName>
    </submittedName>
</protein>
<dbReference type="InterPro" id="IPR023166">
    <property type="entry name" value="BaiN-like_dom_sf"/>
</dbReference>
<dbReference type="InterPro" id="IPR004792">
    <property type="entry name" value="BaiN-like"/>
</dbReference>